<evidence type="ECO:0000256" key="1">
    <source>
        <dbReference type="SAM" id="Phobius"/>
    </source>
</evidence>
<dbReference type="AlphaFoldDB" id="A0A517W7K3"/>
<keyword evidence="1" id="KW-0472">Membrane</keyword>
<keyword evidence="1" id="KW-0812">Transmembrane</keyword>
<evidence type="ECO:0000313" key="2">
    <source>
        <dbReference type="EMBL" id="QDU01238.1"/>
    </source>
</evidence>
<feature type="transmembrane region" description="Helical" evidence="1">
    <location>
        <begin position="47"/>
        <end position="65"/>
    </location>
</feature>
<sequence length="162" mass="18184">MFRSKTMISLCILLGTGLGCFLAHEYWTNHLQEWQEKPVIDTRHQSICFWLIYASALLATLVASWKERTSLWLSLTGITVGWFIFSLLAGPAYSFSPTATQQGLLPAEAIREQLNRQTFGMLLGAFLFLYWPEIGRFLNSLNGKHSDALTAPRSPSESHGSS</sequence>
<accession>A0A517W7K3</accession>
<dbReference type="PROSITE" id="PS51257">
    <property type="entry name" value="PROKAR_LIPOPROTEIN"/>
    <property type="match status" value="1"/>
</dbReference>
<feature type="transmembrane region" description="Helical" evidence="1">
    <location>
        <begin position="72"/>
        <end position="94"/>
    </location>
</feature>
<organism evidence="2 3">
    <name type="scientific">Gimesia chilikensis</name>
    <dbReference type="NCBI Taxonomy" id="2605989"/>
    <lineage>
        <taxon>Bacteria</taxon>
        <taxon>Pseudomonadati</taxon>
        <taxon>Planctomycetota</taxon>
        <taxon>Planctomycetia</taxon>
        <taxon>Planctomycetales</taxon>
        <taxon>Planctomycetaceae</taxon>
        <taxon>Gimesia</taxon>
    </lineage>
</organism>
<dbReference type="EMBL" id="CP036347">
    <property type="protein sequence ID" value="QDU01238.1"/>
    <property type="molecule type" value="Genomic_DNA"/>
</dbReference>
<protein>
    <submittedName>
        <fullName evidence="2">Uncharacterized protein</fullName>
    </submittedName>
</protein>
<dbReference type="RefSeq" id="WP_145037016.1">
    <property type="nucleotide sequence ID" value="NZ_CP036347.1"/>
</dbReference>
<name>A0A517W7K3_9PLAN</name>
<proteinExistence type="predicted"/>
<dbReference type="Proteomes" id="UP000320722">
    <property type="component" value="Chromosome"/>
</dbReference>
<evidence type="ECO:0000313" key="3">
    <source>
        <dbReference type="Proteomes" id="UP000320722"/>
    </source>
</evidence>
<keyword evidence="1" id="KW-1133">Transmembrane helix</keyword>
<gene>
    <name evidence="2" type="ORF">V6x_09170</name>
</gene>
<reference evidence="2 3" key="1">
    <citation type="submission" date="2019-02" db="EMBL/GenBank/DDBJ databases">
        <title>Deep-cultivation of Planctomycetes and their phenomic and genomic characterization uncovers novel biology.</title>
        <authorList>
            <person name="Wiegand S."/>
            <person name="Jogler M."/>
            <person name="Boedeker C."/>
            <person name="Pinto D."/>
            <person name="Vollmers J."/>
            <person name="Rivas-Marin E."/>
            <person name="Kohn T."/>
            <person name="Peeters S.H."/>
            <person name="Heuer A."/>
            <person name="Rast P."/>
            <person name="Oberbeckmann S."/>
            <person name="Bunk B."/>
            <person name="Jeske O."/>
            <person name="Meyerdierks A."/>
            <person name="Storesund J.E."/>
            <person name="Kallscheuer N."/>
            <person name="Luecker S."/>
            <person name="Lage O.M."/>
            <person name="Pohl T."/>
            <person name="Merkel B.J."/>
            <person name="Hornburger P."/>
            <person name="Mueller R.-W."/>
            <person name="Bruemmer F."/>
            <person name="Labrenz M."/>
            <person name="Spormann A.M."/>
            <person name="Op den Camp H."/>
            <person name="Overmann J."/>
            <person name="Amann R."/>
            <person name="Jetten M.S.M."/>
            <person name="Mascher T."/>
            <person name="Medema M.H."/>
            <person name="Devos D.P."/>
            <person name="Kaster A.-K."/>
            <person name="Ovreas L."/>
            <person name="Rohde M."/>
            <person name="Galperin M.Y."/>
            <person name="Jogler C."/>
        </authorList>
    </citation>
    <scope>NUCLEOTIDE SEQUENCE [LARGE SCALE GENOMIC DNA]</scope>
    <source>
        <strain evidence="2 3">V6</strain>
    </source>
</reference>